<sequence length="100" mass="11365">MIAFAISGTPIRTGKVKVLRWGVSPRAGRFGLRYFRRFFQREVLSLPRAGCSLPISRRGHLMRLPFERPTGVIAFPNMLLEFPPNHSVAATYFLGLRDGY</sequence>
<dbReference type="EMBL" id="CP036298">
    <property type="protein sequence ID" value="QDV27442.1"/>
    <property type="molecule type" value="Genomic_DNA"/>
</dbReference>
<dbReference type="KEGG" id="ahel:Q31a_58310"/>
<evidence type="ECO:0000313" key="2">
    <source>
        <dbReference type="Proteomes" id="UP000318017"/>
    </source>
</evidence>
<dbReference type="AlphaFoldDB" id="A0A518GFR0"/>
<reference evidence="1 2" key="1">
    <citation type="submission" date="2019-02" db="EMBL/GenBank/DDBJ databases">
        <title>Deep-cultivation of Planctomycetes and their phenomic and genomic characterization uncovers novel biology.</title>
        <authorList>
            <person name="Wiegand S."/>
            <person name="Jogler M."/>
            <person name="Boedeker C."/>
            <person name="Pinto D."/>
            <person name="Vollmers J."/>
            <person name="Rivas-Marin E."/>
            <person name="Kohn T."/>
            <person name="Peeters S.H."/>
            <person name="Heuer A."/>
            <person name="Rast P."/>
            <person name="Oberbeckmann S."/>
            <person name="Bunk B."/>
            <person name="Jeske O."/>
            <person name="Meyerdierks A."/>
            <person name="Storesund J.E."/>
            <person name="Kallscheuer N."/>
            <person name="Luecker S."/>
            <person name="Lage O.M."/>
            <person name="Pohl T."/>
            <person name="Merkel B.J."/>
            <person name="Hornburger P."/>
            <person name="Mueller R.-W."/>
            <person name="Bruemmer F."/>
            <person name="Labrenz M."/>
            <person name="Spormann A.M."/>
            <person name="Op den Camp H."/>
            <person name="Overmann J."/>
            <person name="Amann R."/>
            <person name="Jetten M.S.M."/>
            <person name="Mascher T."/>
            <person name="Medema M.H."/>
            <person name="Devos D.P."/>
            <person name="Kaster A.-K."/>
            <person name="Ovreas L."/>
            <person name="Rohde M."/>
            <person name="Galperin M.Y."/>
            <person name="Jogler C."/>
        </authorList>
    </citation>
    <scope>NUCLEOTIDE SEQUENCE [LARGE SCALE GENOMIC DNA]</scope>
    <source>
        <strain evidence="1 2">Q31a</strain>
    </source>
</reference>
<gene>
    <name evidence="1" type="ORF">Q31a_58310</name>
</gene>
<keyword evidence="2" id="KW-1185">Reference proteome</keyword>
<evidence type="ECO:0000313" key="1">
    <source>
        <dbReference type="EMBL" id="QDV27442.1"/>
    </source>
</evidence>
<protein>
    <submittedName>
        <fullName evidence="1">Uncharacterized protein</fullName>
    </submittedName>
</protein>
<accession>A0A518GFR0</accession>
<dbReference type="Proteomes" id="UP000318017">
    <property type="component" value="Chromosome"/>
</dbReference>
<proteinExistence type="predicted"/>
<organism evidence="1 2">
    <name type="scientific">Aureliella helgolandensis</name>
    <dbReference type="NCBI Taxonomy" id="2527968"/>
    <lineage>
        <taxon>Bacteria</taxon>
        <taxon>Pseudomonadati</taxon>
        <taxon>Planctomycetota</taxon>
        <taxon>Planctomycetia</taxon>
        <taxon>Pirellulales</taxon>
        <taxon>Pirellulaceae</taxon>
        <taxon>Aureliella</taxon>
    </lineage>
</organism>
<name>A0A518GFR0_9BACT</name>